<feature type="non-terminal residue" evidence="2">
    <location>
        <position position="1"/>
    </location>
</feature>
<proteinExistence type="predicted"/>
<evidence type="ECO:0000313" key="2">
    <source>
        <dbReference type="EMBL" id="KAA3681449.1"/>
    </source>
</evidence>
<keyword evidence="3" id="KW-1185">Reference proteome</keyword>
<dbReference type="AlphaFoldDB" id="A0A5J4P182"/>
<name>A0A5J4P182_9TREM</name>
<sequence length="232" mass="26365">PTACDSLHRIHRRTFMEDQPDSLKFLNKIVKLTLYNHTRKSHQNLKTLGAQEIYASSIGSARSYMHSVLTSIVASIILLCIVFMVWHKLHTPKTGRSQPFQNCSTELKMERRWLPINATSLIPNNLTHKNIASPRNNQSRPASNLSVEDTNMAYITPIQTDSSVTSPTLHSCTERKALHDFHQFKSAGYCRNLLESNLLPHPSNSTCQHVHICTTVQATLDEQCEDYHFANQ</sequence>
<evidence type="ECO:0000256" key="1">
    <source>
        <dbReference type="SAM" id="Phobius"/>
    </source>
</evidence>
<dbReference type="EMBL" id="QNGE01000199">
    <property type="protein sequence ID" value="KAA3681449.1"/>
    <property type="molecule type" value="Genomic_DNA"/>
</dbReference>
<dbReference type="Proteomes" id="UP000324629">
    <property type="component" value="Unassembled WGS sequence"/>
</dbReference>
<organism evidence="2 3">
    <name type="scientific">Paragonimus westermani</name>
    <dbReference type="NCBI Taxonomy" id="34504"/>
    <lineage>
        <taxon>Eukaryota</taxon>
        <taxon>Metazoa</taxon>
        <taxon>Spiralia</taxon>
        <taxon>Lophotrochozoa</taxon>
        <taxon>Platyhelminthes</taxon>
        <taxon>Trematoda</taxon>
        <taxon>Digenea</taxon>
        <taxon>Plagiorchiida</taxon>
        <taxon>Troglotremata</taxon>
        <taxon>Troglotrematidae</taxon>
        <taxon>Paragonimus</taxon>
    </lineage>
</organism>
<comment type="caution">
    <text evidence="2">The sequence shown here is derived from an EMBL/GenBank/DDBJ whole genome shotgun (WGS) entry which is preliminary data.</text>
</comment>
<protein>
    <submittedName>
        <fullName evidence="2">Uncharacterized protein</fullName>
    </submittedName>
</protein>
<accession>A0A5J4P182</accession>
<reference evidence="2 3" key="1">
    <citation type="journal article" date="2019" name="Gigascience">
        <title>Whole-genome sequence of the oriental lung fluke Paragonimus westermani.</title>
        <authorList>
            <person name="Oey H."/>
            <person name="Zakrzewski M."/>
            <person name="Narain K."/>
            <person name="Devi K.R."/>
            <person name="Agatsuma T."/>
            <person name="Nawaratna S."/>
            <person name="Gobert G.N."/>
            <person name="Jones M.K."/>
            <person name="Ragan M.A."/>
            <person name="McManus D.P."/>
            <person name="Krause L."/>
        </authorList>
    </citation>
    <scope>NUCLEOTIDE SEQUENCE [LARGE SCALE GENOMIC DNA]</scope>
    <source>
        <strain evidence="2 3">IND2009</strain>
    </source>
</reference>
<gene>
    <name evidence="2" type="ORF">DEA37_0008872</name>
</gene>
<feature type="transmembrane region" description="Helical" evidence="1">
    <location>
        <begin position="64"/>
        <end position="86"/>
    </location>
</feature>
<keyword evidence="1" id="KW-0812">Transmembrane</keyword>
<keyword evidence="1" id="KW-1133">Transmembrane helix</keyword>
<keyword evidence="1" id="KW-0472">Membrane</keyword>
<evidence type="ECO:0000313" key="3">
    <source>
        <dbReference type="Proteomes" id="UP000324629"/>
    </source>
</evidence>